<reference evidence="4 5" key="1">
    <citation type="submission" date="2013-08" db="EMBL/GenBank/DDBJ databases">
        <title>Genomic analysis of Lysobacter defluvii.</title>
        <authorList>
            <person name="Wang Q."/>
            <person name="Wang G."/>
        </authorList>
    </citation>
    <scope>NUCLEOTIDE SEQUENCE [LARGE SCALE GENOMIC DNA]</scope>
    <source>
        <strain evidence="4 5">IMMIB APB-9</strain>
    </source>
</reference>
<evidence type="ECO:0000313" key="4">
    <source>
        <dbReference type="EMBL" id="KGO98239.1"/>
    </source>
</evidence>
<accession>A0A0A0M7M9</accession>
<dbReference type="InterPro" id="IPR050154">
    <property type="entry name" value="UbiB_kinase"/>
</dbReference>
<dbReference type="OrthoDB" id="9795390at2"/>
<dbReference type="PANTHER" id="PTHR10566">
    <property type="entry name" value="CHAPERONE-ACTIVITY OF BC1 COMPLEX CABC1 -RELATED"/>
    <property type="match status" value="1"/>
</dbReference>
<dbReference type="EMBL" id="AVBH01000108">
    <property type="protein sequence ID" value="KGO98239.1"/>
    <property type="molecule type" value="Genomic_DNA"/>
</dbReference>
<dbReference type="Proteomes" id="UP000030003">
    <property type="component" value="Unassembled WGS sequence"/>
</dbReference>
<dbReference type="eggNOG" id="COG0661">
    <property type="taxonomic scope" value="Bacteria"/>
</dbReference>
<protein>
    <submittedName>
        <fullName evidence="4">Ubiquinone biosynthesis protein UbiB</fullName>
    </submittedName>
</protein>
<keyword evidence="2" id="KW-0812">Transmembrane</keyword>
<keyword evidence="2" id="KW-0472">Membrane</keyword>
<dbReference type="RefSeq" id="WP_027068726.1">
    <property type="nucleotide sequence ID" value="NZ_AUHT01000004.1"/>
</dbReference>
<comment type="similarity">
    <text evidence="1">Belongs to the protein kinase superfamily. ADCK protein kinase family.</text>
</comment>
<sequence>MLVESLSATRDLGRLQEIAGILIRHGFGDFVRRLGVGRLLHRAGRVLPTQDLEARVELPAAVRVRRALEEMGPTFVKLGQVLATRVDLFPPEWIAEFGKLQNQAPAVPWEQVHAHLVAALGNEPEEVFAHFDRVPLAAASIAQVHRARLHDGTEVVVKVRRPGIRRVVEADMRLLRRAAQAVEDHLPDLRQFQPLAMVRQFRASLARELDLAAECRHAERIAADLAGSEFLVVPRVHWEYTCEELNVQDFLDGTSVGQVAALEAAGVDRGLVARRGARMVLEMMFRKGFFHADPHPGNVMVLPGDRIGLIDFGMVGRLGEQRRLEVVALLDAMVRRDSSRVADLLLDWSRKPGEGEDQLLLEVDDLLDRFHGVPLGQLDLAGMLVDVTALLRANHLVLPAELALLIKVFITLEGLGRQLDPDFDMATEAEPFLRSAMADRYSPVRLANEGLRVLVDAGQLLSTFPRDLKRLLRSARAGSLKLHVDIDHLQRFGEQIEHSANRLTVGVVLAALIVGSSIVLTVGGGPTLLGLPVFGLLGFVGAAIAGAWLILSIWRSGGGR</sequence>
<feature type="transmembrane region" description="Helical" evidence="2">
    <location>
        <begin position="503"/>
        <end position="523"/>
    </location>
</feature>
<organism evidence="4 5">
    <name type="scientific">Lysobacter defluvii IMMIB APB-9 = DSM 18482</name>
    <dbReference type="NCBI Taxonomy" id="1385515"/>
    <lineage>
        <taxon>Bacteria</taxon>
        <taxon>Pseudomonadati</taxon>
        <taxon>Pseudomonadota</taxon>
        <taxon>Gammaproteobacteria</taxon>
        <taxon>Lysobacterales</taxon>
        <taxon>Lysobacteraceae</taxon>
        <taxon>Novilysobacter</taxon>
    </lineage>
</organism>
<feature type="domain" description="ABC1 atypical kinase-like" evidence="3">
    <location>
        <begin position="99"/>
        <end position="343"/>
    </location>
</feature>
<dbReference type="STRING" id="1385515.GCA_000423325_00140"/>
<dbReference type="Pfam" id="PF03109">
    <property type="entry name" value="ABC1"/>
    <property type="match status" value="1"/>
</dbReference>
<evidence type="ECO:0000313" key="5">
    <source>
        <dbReference type="Proteomes" id="UP000030003"/>
    </source>
</evidence>
<evidence type="ECO:0000259" key="3">
    <source>
        <dbReference type="Pfam" id="PF03109"/>
    </source>
</evidence>
<proteinExistence type="inferred from homology"/>
<name>A0A0A0M7M9_9GAMM</name>
<evidence type="ECO:0000256" key="2">
    <source>
        <dbReference type="SAM" id="Phobius"/>
    </source>
</evidence>
<gene>
    <name evidence="4" type="ORF">N791_12380</name>
</gene>
<dbReference type="PANTHER" id="PTHR10566:SF113">
    <property type="entry name" value="PROTEIN ACTIVITY OF BC1 COMPLEX KINASE 7, CHLOROPLASTIC"/>
    <property type="match status" value="1"/>
</dbReference>
<dbReference type="InterPro" id="IPR011009">
    <property type="entry name" value="Kinase-like_dom_sf"/>
</dbReference>
<comment type="caution">
    <text evidence="4">The sequence shown here is derived from an EMBL/GenBank/DDBJ whole genome shotgun (WGS) entry which is preliminary data.</text>
</comment>
<keyword evidence="2" id="KW-1133">Transmembrane helix</keyword>
<evidence type="ECO:0000256" key="1">
    <source>
        <dbReference type="ARBA" id="ARBA00009670"/>
    </source>
</evidence>
<keyword evidence="4" id="KW-0830">Ubiquinone</keyword>
<dbReference type="AlphaFoldDB" id="A0A0A0M7M9"/>
<dbReference type="InterPro" id="IPR004147">
    <property type="entry name" value="ABC1_dom"/>
</dbReference>
<dbReference type="CDD" id="cd05121">
    <property type="entry name" value="ABC1_ADCK3-like"/>
    <property type="match status" value="1"/>
</dbReference>
<dbReference type="SUPFAM" id="SSF56112">
    <property type="entry name" value="Protein kinase-like (PK-like)"/>
    <property type="match status" value="1"/>
</dbReference>
<feature type="transmembrane region" description="Helical" evidence="2">
    <location>
        <begin position="529"/>
        <end position="554"/>
    </location>
</feature>
<keyword evidence="5" id="KW-1185">Reference proteome</keyword>